<dbReference type="PANTHER" id="PTHR45640">
    <property type="entry name" value="HEAT SHOCK PROTEIN HSP-12.2-RELATED"/>
    <property type="match status" value="1"/>
</dbReference>
<gene>
    <name evidence="2" type="primary">Acey_s0337.g2897</name>
    <name evidence="2" type="ORF">Y032_0337g2897</name>
</gene>
<feature type="chain" id="PRO_5001485940" description="SHSP domain-containing protein" evidence="1">
    <location>
        <begin position="19"/>
        <end position="201"/>
    </location>
</feature>
<dbReference type="GO" id="GO:0042026">
    <property type="term" value="P:protein refolding"/>
    <property type="evidence" value="ECO:0007669"/>
    <property type="project" value="TreeGrafter"/>
</dbReference>
<dbReference type="CDD" id="cd06526">
    <property type="entry name" value="metazoan_ACD"/>
    <property type="match status" value="1"/>
</dbReference>
<dbReference type="GO" id="GO:0005737">
    <property type="term" value="C:cytoplasm"/>
    <property type="evidence" value="ECO:0007669"/>
    <property type="project" value="TreeGrafter"/>
</dbReference>
<dbReference type="GO" id="GO:0005634">
    <property type="term" value="C:nucleus"/>
    <property type="evidence" value="ECO:0007669"/>
    <property type="project" value="TreeGrafter"/>
</dbReference>
<reference evidence="3" key="1">
    <citation type="journal article" date="2015" name="Nat. Genet.">
        <title>The genome and transcriptome of the zoonotic hookworm Ancylostoma ceylanicum identify infection-specific gene families.</title>
        <authorList>
            <person name="Schwarz E.M."/>
            <person name="Hu Y."/>
            <person name="Antoshechkin I."/>
            <person name="Miller M.M."/>
            <person name="Sternberg P.W."/>
            <person name="Aroian R.V."/>
        </authorList>
    </citation>
    <scope>NUCLEOTIDE SEQUENCE</scope>
    <source>
        <strain evidence="3">HY135</strain>
    </source>
</reference>
<feature type="signal peptide" evidence="1">
    <location>
        <begin position="1"/>
        <end position="18"/>
    </location>
</feature>
<evidence type="ECO:0000313" key="2">
    <source>
        <dbReference type="EMBL" id="EYB83334.1"/>
    </source>
</evidence>
<keyword evidence="1" id="KW-0732">Signal</keyword>
<comment type="caution">
    <text evidence="2">The sequence shown here is derived from an EMBL/GenBank/DDBJ whole genome shotgun (WGS) entry which is preliminary data.</text>
</comment>
<accession>A0A016RZB2</accession>
<organism evidence="2 3">
    <name type="scientific">Ancylostoma ceylanicum</name>
    <dbReference type="NCBI Taxonomy" id="53326"/>
    <lineage>
        <taxon>Eukaryota</taxon>
        <taxon>Metazoa</taxon>
        <taxon>Ecdysozoa</taxon>
        <taxon>Nematoda</taxon>
        <taxon>Chromadorea</taxon>
        <taxon>Rhabditida</taxon>
        <taxon>Rhabditina</taxon>
        <taxon>Rhabditomorpha</taxon>
        <taxon>Strongyloidea</taxon>
        <taxon>Ancylostomatidae</taxon>
        <taxon>Ancylostomatinae</taxon>
        <taxon>Ancylostoma</taxon>
    </lineage>
</organism>
<dbReference type="OrthoDB" id="1431247at2759"/>
<dbReference type="GO" id="GO:0009408">
    <property type="term" value="P:response to heat"/>
    <property type="evidence" value="ECO:0007669"/>
    <property type="project" value="TreeGrafter"/>
</dbReference>
<dbReference type="STRING" id="53326.A0A016RZB2"/>
<dbReference type="InterPro" id="IPR008978">
    <property type="entry name" value="HSP20-like_chaperone"/>
</dbReference>
<protein>
    <recommendedName>
        <fullName evidence="4">SHSP domain-containing protein</fullName>
    </recommendedName>
</protein>
<evidence type="ECO:0000313" key="3">
    <source>
        <dbReference type="Proteomes" id="UP000024635"/>
    </source>
</evidence>
<evidence type="ECO:0008006" key="4">
    <source>
        <dbReference type="Google" id="ProtNLM"/>
    </source>
</evidence>
<dbReference type="PANTHER" id="PTHR45640:SF9">
    <property type="entry name" value="HEAT SHOCK PROTEIN 12.6"/>
    <property type="match status" value="1"/>
</dbReference>
<dbReference type="InterPro" id="IPR001436">
    <property type="entry name" value="Alpha-crystallin/sHSP_animal"/>
</dbReference>
<dbReference type="Gene3D" id="2.60.40.790">
    <property type="match status" value="1"/>
</dbReference>
<keyword evidence="3" id="KW-1185">Reference proteome</keyword>
<dbReference type="Proteomes" id="UP000024635">
    <property type="component" value="Unassembled WGS sequence"/>
</dbReference>
<proteinExistence type="predicted"/>
<name>A0A016RZB2_9BILA</name>
<evidence type="ECO:0000256" key="1">
    <source>
        <dbReference type="SAM" id="SignalP"/>
    </source>
</evidence>
<sequence>MFALRLVLLLAEFAGGDQKSDPPHPDPLLEEAIVVSVECGPINRIQKAITKMSIPVQHNKQWDWPLQQNDEFVKIVDDSTHFEVDLDAKYFAPKEIEVKTIGELIEIHMDHQARGNDITNVSRSITRCHGESHFAAKTRVTHNPMGGNLRSFSGKLMMRNFLSSTEEQPLQLLLFFYYLSSNQSLIIWNLLIMFDIPSYTV</sequence>
<dbReference type="GO" id="GO:0051082">
    <property type="term" value="F:unfolded protein binding"/>
    <property type="evidence" value="ECO:0007669"/>
    <property type="project" value="TreeGrafter"/>
</dbReference>
<dbReference type="AlphaFoldDB" id="A0A016RZB2"/>
<dbReference type="EMBL" id="JARK01001673">
    <property type="protein sequence ID" value="EYB83334.1"/>
    <property type="molecule type" value="Genomic_DNA"/>
</dbReference>